<evidence type="ECO:0000313" key="16">
    <source>
        <dbReference type="EMBL" id="KAJ7385970.1"/>
    </source>
</evidence>
<dbReference type="Gene3D" id="1.10.132.70">
    <property type="match status" value="1"/>
</dbReference>
<dbReference type="GO" id="GO:0042162">
    <property type="term" value="F:telomeric DNA binding"/>
    <property type="evidence" value="ECO:0007669"/>
    <property type="project" value="TreeGrafter"/>
</dbReference>
<organism evidence="16 17">
    <name type="scientific">Desmophyllum pertusum</name>
    <dbReference type="NCBI Taxonomy" id="174260"/>
    <lineage>
        <taxon>Eukaryota</taxon>
        <taxon>Metazoa</taxon>
        <taxon>Cnidaria</taxon>
        <taxon>Anthozoa</taxon>
        <taxon>Hexacorallia</taxon>
        <taxon>Scleractinia</taxon>
        <taxon>Caryophylliina</taxon>
        <taxon>Caryophylliidae</taxon>
        <taxon>Desmophyllum</taxon>
    </lineage>
</organism>
<dbReference type="EMBL" id="MU825878">
    <property type="protein sequence ID" value="KAJ7385970.1"/>
    <property type="molecule type" value="Genomic_DNA"/>
</dbReference>
<keyword evidence="10 14" id="KW-0695">RNA-directed DNA polymerase</keyword>
<dbReference type="InterPro" id="IPR000477">
    <property type="entry name" value="RT_dom"/>
</dbReference>
<evidence type="ECO:0000256" key="9">
    <source>
        <dbReference type="ARBA" id="ARBA00022895"/>
    </source>
</evidence>
<evidence type="ECO:0000256" key="4">
    <source>
        <dbReference type="ARBA" id="ARBA00022454"/>
    </source>
</evidence>
<protein>
    <recommendedName>
        <fullName evidence="3 14">Telomerase reverse transcriptase</fullName>
        <ecNumber evidence="2 14">2.7.7.49</ecNumber>
    </recommendedName>
    <alternativeName>
        <fullName evidence="12 14">Telomerase catalytic subunit</fullName>
    </alternativeName>
</protein>
<keyword evidence="6 14" id="KW-0548">Nucleotidyltransferase</keyword>
<keyword evidence="4 14" id="KW-0158">Chromosome</keyword>
<dbReference type="SMART" id="SM00975">
    <property type="entry name" value="Telomerase_RBD"/>
    <property type="match status" value="1"/>
</dbReference>
<reference evidence="16" key="1">
    <citation type="submission" date="2023-01" db="EMBL/GenBank/DDBJ databases">
        <title>Genome assembly of the deep-sea coral Lophelia pertusa.</title>
        <authorList>
            <person name="Herrera S."/>
            <person name="Cordes E."/>
        </authorList>
    </citation>
    <scope>NUCLEOTIDE SEQUENCE</scope>
    <source>
        <strain evidence="16">USNM1676648</strain>
        <tissue evidence="16">Polyp</tissue>
    </source>
</reference>
<evidence type="ECO:0000256" key="7">
    <source>
        <dbReference type="ARBA" id="ARBA00022723"/>
    </source>
</evidence>
<dbReference type="PANTHER" id="PTHR12066">
    <property type="entry name" value="TELOMERASE REVERSE TRANSCRIPTASE"/>
    <property type="match status" value="1"/>
</dbReference>
<dbReference type="InterPro" id="IPR003545">
    <property type="entry name" value="Telomerase_RT"/>
</dbReference>
<dbReference type="PRINTS" id="PR01365">
    <property type="entry name" value="TELOMERASERT"/>
</dbReference>
<feature type="domain" description="Reverse transcriptase" evidence="15">
    <location>
        <begin position="321"/>
        <end position="577"/>
    </location>
</feature>
<evidence type="ECO:0000313" key="17">
    <source>
        <dbReference type="Proteomes" id="UP001163046"/>
    </source>
</evidence>
<dbReference type="GO" id="GO:0070034">
    <property type="term" value="F:telomerase RNA binding"/>
    <property type="evidence" value="ECO:0007669"/>
    <property type="project" value="TreeGrafter"/>
</dbReference>
<dbReference type="PROSITE" id="PS50878">
    <property type="entry name" value="RT_POL"/>
    <property type="match status" value="1"/>
</dbReference>
<evidence type="ECO:0000256" key="11">
    <source>
        <dbReference type="ARBA" id="ARBA00023242"/>
    </source>
</evidence>
<dbReference type="EC" id="2.7.7.49" evidence="2 14"/>
<keyword evidence="8 14" id="KW-0460">Magnesium</keyword>
<dbReference type="GO" id="GO:0007004">
    <property type="term" value="P:telomere maintenance via telomerase"/>
    <property type="evidence" value="ECO:0007669"/>
    <property type="project" value="TreeGrafter"/>
</dbReference>
<evidence type="ECO:0000256" key="8">
    <source>
        <dbReference type="ARBA" id="ARBA00022842"/>
    </source>
</evidence>
<evidence type="ECO:0000256" key="5">
    <source>
        <dbReference type="ARBA" id="ARBA00022679"/>
    </source>
</evidence>
<comment type="subcellular location">
    <subcellularLocation>
        <location evidence="14">Nucleus</location>
    </subcellularLocation>
    <subcellularLocation>
        <location evidence="14">Chromosome</location>
        <location evidence="14">Telomere</location>
    </subcellularLocation>
</comment>
<accession>A0A9W9ZR40</accession>
<dbReference type="Pfam" id="PF12009">
    <property type="entry name" value="Telomerase_RBD"/>
    <property type="match status" value="1"/>
</dbReference>
<evidence type="ECO:0000256" key="3">
    <source>
        <dbReference type="ARBA" id="ARBA00016182"/>
    </source>
</evidence>
<dbReference type="PANTHER" id="PTHR12066:SF0">
    <property type="entry name" value="TELOMERASE REVERSE TRANSCRIPTASE"/>
    <property type="match status" value="1"/>
</dbReference>
<dbReference type="GO" id="GO:0003720">
    <property type="term" value="F:telomerase activity"/>
    <property type="evidence" value="ECO:0007669"/>
    <property type="project" value="InterPro"/>
</dbReference>
<dbReference type="GO" id="GO:0000781">
    <property type="term" value="C:chromosome, telomeric region"/>
    <property type="evidence" value="ECO:0007669"/>
    <property type="project" value="UniProtKB-SubCell"/>
</dbReference>
<proteinExistence type="inferred from homology"/>
<comment type="caution">
    <text evidence="16">The sequence shown here is derived from an EMBL/GenBank/DDBJ whole genome shotgun (WGS) entry which is preliminary data.</text>
</comment>
<evidence type="ECO:0000256" key="12">
    <source>
        <dbReference type="ARBA" id="ARBA00032044"/>
    </source>
</evidence>
<keyword evidence="11 14" id="KW-0539">Nucleus</keyword>
<dbReference type="InterPro" id="IPR021891">
    <property type="entry name" value="Telomerase_RBD"/>
</dbReference>
<evidence type="ECO:0000256" key="1">
    <source>
        <dbReference type="ARBA" id="ARBA00008001"/>
    </source>
</evidence>
<gene>
    <name evidence="16" type="ORF">OS493_012302</name>
</gene>
<name>A0A9W9ZR40_9CNID</name>
<evidence type="ECO:0000259" key="15">
    <source>
        <dbReference type="PROSITE" id="PS50878"/>
    </source>
</evidence>
<evidence type="ECO:0000256" key="10">
    <source>
        <dbReference type="ARBA" id="ARBA00022918"/>
    </source>
</evidence>
<dbReference type="AlphaFoldDB" id="A0A9W9ZR40"/>
<evidence type="ECO:0000256" key="2">
    <source>
        <dbReference type="ARBA" id="ARBA00012493"/>
    </source>
</evidence>
<dbReference type="Proteomes" id="UP001163046">
    <property type="component" value="Unassembled WGS sequence"/>
</dbReference>
<sequence length="577" mass="67250">METSSVSMTGARRLTYHIFMQGSCLATSGNSGAVTRSDKKDVQSVKNVTAALNNNAASKTTKSATQKRQPFRLPKRLKRVHPILVKFLARHKKCPFRTLLRHHCYYTQEREVLKRKKKKRLLRRVPFSVKMVYHKRSCKSGSKSNKRGARSEKKAAVKVDASVYRRAVNNYTKHDQVVRFLQCICHKVVPKELWGSPENKATFLRNLAKFVGLHRAEKFTLGQMMEGIKVSSCKWLEAAGSEGKQVSLTVSVKQQELLAQFIWWLVTKYLMIVLKSFFYITESGTHRERVFYYRKPVWQKIHQFGLNTFCCGVFKPLKTTAADRLLRKQSSLGFSLLRFIPKSSTVRPITNMRHCPPTKEPISAQKQRSVNWKLHNLFEVLKFEKERNPKSLGATLFGADDLYQTLKSFVARVRSWSERRPLYFVHVDVRHCYESILHQKLFDIMKEVLDEEEYLIRRFALLRMSQGKVYRDYLKHVSTADDCRSFPDFFRSLVVASKLEQVIAVDNVWYMSEDRDKLIDLLREHIFNNIVRIGNNYYQQERGIAQGSILSTMLCGYYYSQMEKSHLLEIPRIQTPS</sequence>
<comment type="similarity">
    <text evidence="1 14">Belongs to the reverse transcriptase family. Telomerase subfamily.</text>
</comment>
<keyword evidence="5 14" id="KW-0808">Transferase</keyword>
<dbReference type="OrthoDB" id="289721at2759"/>
<evidence type="ECO:0000256" key="13">
    <source>
        <dbReference type="ARBA" id="ARBA00048173"/>
    </source>
</evidence>
<dbReference type="GO" id="GO:0000333">
    <property type="term" value="C:telomerase catalytic core complex"/>
    <property type="evidence" value="ECO:0007669"/>
    <property type="project" value="TreeGrafter"/>
</dbReference>
<evidence type="ECO:0000256" key="14">
    <source>
        <dbReference type="RuleBase" id="RU365061"/>
    </source>
</evidence>
<keyword evidence="17" id="KW-1185">Reference proteome</keyword>
<dbReference type="GO" id="GO:0046872">
    <property type="term" value="F:metal ion binding"/>
    <property type="evidence" value="ECO:0007669"/>
    <property type="project" value="UniProtKB-KW"/>
</dbReference>
<comment type="catalytic activity">
    <reaction evidence="13 14">
        <text>DNA(n) + a 2'-deoxyribonucleoside 5'-triphosphate = DNA(n+1) + diphosphate</text>
        <dbReference type="Rhea" id="RHEA:22508"/>
        <dbReference type="Rhea" id="RHEA-COMP:17339"/>
        <dbReference type="Rhea" id="RHEA-COMP:17340"/>
        <dbReference type="ChEBI" id="CHEBI:33019"/>
        <dbReference type="ChEBI" id="CHEBI:61560"/>
        <dbReference type="ChEBI" id="CHEBI:173112"/>
        <dbReference type="EC" id="2.7.7.49"/>
    </reaction>
</comment>
<keyword evidence="7 14" id="KW-0479">Metal-binding</keyword>
<keyword evidence="9 14" id="KW-0779">Telomere</keyword>
<comment type="function">
    <text evidence="14">Telomerase is a ribonucleoprotein enzyme essential for the replication of chromosome termini in most eukaryotes. It elongates telomeres. It is a reverse transcriptase that adds simple sequence repeats to chromosome ends by copying a template sequence within the RNA component of the enzyme.</text>
</comment>
<evidence type="ECO:0000256" key="6">
    <source>
        <dbReference type="ARBA" id="ARBA00022695"/>
    </source>
</evidence>